<dbReference type="SUPFAM" id="SSF53850">
    <property type="entry name" value="Periplasmic binding protein-like II"/>
    <property type="match status" value="1"/>
</dbReference>
<comment type="similarity">
    <text evidence="1">Belongs to the UPF0065 (bug) family.</text>
</comment>
<dbReference type="OrthoDB" id="8443386at2"/>
<feature type="chain" id="PRO_5020460461" evidence="2">
    <location>
        <begin position="29"/>
        <end position="325"/>
    </location>
</feature>
<evidence type="ECO:0000256" key="2">
    <source>
        <dbReference type="SAM" id="SignalP"/>
    </source>
</evidence>
<sequence>MTATISRRSLTAAALGLIATGVPARAQAYPSRPIRLLVPFPPGGPTDLVARVLAEKMGELLGQAFVIDNRPGANGNIASEGAAKADPDGYTVLYNTSAIALSPSLYARLNYDVVSDLEPVCLTAVVPLVLAVHPSVPAQTVAEFVAYAKANPGKLNYGSAGAGNVTHLGAALFLKSQGIEAVHVPFRGSAPALNALAGGHVQFIADTVNSAHPLITSGHLRALAILGTRRTPVLPNVPSLTEAGIDSKDIGAWQGIMVPARTPADLVAKLNAAALAALADPAVKAKLAVQGAEPLGSTPAAYGTYVRDEIVRWAEVVKASGVRIE</sequence>
<dbReference type="EMBL" id="CP039865">
    <property type="protein sequence ID" value="QCK84558.1"/>
    <property type="molecule type" value="Genomic_DNA"/>
</dbReference>
<dbReference type="InterPro" id="IPR042100">
    <property type="entry name" value="Bug_dom1"/>
</dbReference>
<evidence type="ECO:0000313" key="4">
    <source>
        <dbReference type="Proteomes" id="UP000298588"/>
    </source>
</evidence>
<proteinExistence type="inferred from homology"/>
<dbReference type="PANTHER" id="PTHR42928:SF5">
    <property type="entry name" value="BLR1237 PROTEIN"/>
    <property type="match status" value="1"/>
</dbReference>
<gene>
    <name evidence="3" type="ORF">E8L99_01505</name>
</gene>
<organism evidence="3 4">
    <name type="scientific">Phreatobacter aquaticus</name>
    <dbReference type="NCBI Taxonomy" id="2570229"/>
    <lineage>
        <taxon>Bacteria</taxon>
        <taxon>Pseudomonadati</taxon>
        <taxon>Pseudomonadota</taxon>
        <taxon>Alphaproteobacteria</taxon>
        <taxon>Hyphomicrobiales</taxon>
        <taxon>Phreatobacteraceae</taxon>
        <taxon>Phreatobacter</taxon>
    </lineage>
</organism>
<dbReference type="RefSeq" id="WP_137097893.1">
    <property type="nucleotide sequence ID" value="NZ_CP039865.1"/>
</dbReference>
<keyword evidence="2" id="KW-0732">Signal</keyword>
<protein>
    <submittedName>
        <fullName evidence="3">Tripartite tricarboxylate transporter substrate binding protein</fullName>
    </submittedName>
</protein>
<dbReference type="Proteomes" id="UP000298588">
    <property type="component" value="Chromosome"/>
</dbReference>
<dbReference type="CDD" id="cd13578">
    <property type="entry name" value="PBP2_Bug27"/>
    <property type="match status" value="1"/>
</dbReference>
<reference evidence="3 4" key="1">
    <citation type="submission" date="2019-04" db="EMBL/GenBank/DDBJ databases">
        <title>Phreatobacter aquaticus sp. nov.</title>
        <authorList>
            <person name="Choi A."/>
            <person name="Baek K."/>
        </authorList>
    </citation>
    <scope>NUCLEOTIDE SEQUENCE [LARGE SCALE GENOMIC DNA]</scope>
    <source>
        <strain evidence="3 4">NMCR1094</strain>
    </source>
</reference>
<evidence type="ECO:0000256" key="1">
    <source>
        <dbReference type="ARBA" id="ARBA00006987"/>
    </source>
</evidence>
<accession>A0A4D7QBN5</accession>
<name>A0A4D7QBN5_9HYPH</name>
<dbReference type="PIRSF" id="PIRSF017082">
    <property type="entry name" value="YflP"/>
    <property type="match status" value="1"/>
</dbReference>
<dbReference type="AlphaFoldDB" id="A0A4D7QBN5"/>
<dbReference type="Pfam" id="PF03401">
    <property type="entry name" value="TctC"/>
    <property type="match status" value="1"/>
</dbReference>
<keyword evidence="4" id="KW-1185">Reference proteome</keyword>
<dbReference type="PANTHER" id="PTHR42928">
    <property type="entry name" value="TRICARBOXYLATE-BINDING PROTEIN"/>
    <property type="match status" value="1"/>
</dbReference>
<evidence type="ECO:0000313" key="3">
    <source>
        <dbReference type="EMBL" id="QCK84558.1"/>
    </source>
</evidence>
<dbReference type="Gene3D" id="3.40.190.150">
    <property type="entry name" value="Bordetella uptake gene, domain 1"/>
    <property type="match status" value="1"/>
</dbReference>
<dbReference type="Gene3D" id="3.40.190.10">
    <property type="entry name" value="Periplasmic binding protein-like II"/>
    <property type="match status" value="1"/>
</dbReference>
<dbReference type="KEGG" id="paqt:E8L99_01505"/>
<dbReference type="InterPro" id="IPR005064">
    <property type="entry name" value="BUG"/>
</dbReference>
<feature type="signal peptide" evidence="2">
    <location>
        <begin position="1"/>
        <end position="28"/>
    </location>
</feature>